<protein>
    <recommendedName>
        <fullName evidence="2">Thioredoxin domain-containing protein</fullName>
    </recommendedName>
</protein>
<organism evidence="1">
    <name type="scientific">hydrothermal vent metagenome</name>
    <dbReference type="NCBI Taxonomy" id="652676"/>
    <lineage>
        <taxon>unclassified sequences</taxon>
        <taxon>metagenomes</taxon>
        <taxon>ecological metagenomes</taxon>
    </lineage>
</organism>
<evidence type="ECO:0000313" key="1">
    <source>
        <dbReference type="EMBL" id="CUV05202.1"/>
    </source>
</evidence>
<dbReference type="AlphaFoldDB" id="A0A170QBI9"/>
<evidence type="ECO:0008006" key="2">
    <source>
        <dbReference type="Google" id="ProtNLM"/>
    </source>
</evidence>
<sequence length="70" mass="7635">MVFVLGIVFAVASGSGGGGEGQQAQDLEFSMFQGIEEVGFRDCNLARLEGKPLWLIFWAGLWLPCRAEMP</sequence>
<dbReference type="EMBL" id="FAXA01000248">
    <property type="protein sequence ID" value="CUV05202.1"/>
    <property type="molecule type" value="Genomic_DNA"/>
</dbReference>
<reference evidence="1" key="1">
    <citation type="submission" date="2015-10" db="EMBL/GenBank/DDBJ databases">
        <authorList>
            <person name="Gilbert D.G."/>
        </authorList>
    </citation>
    <scope>NUCLEOTIDE SEQUENCE</scope>
</reference>
<accession>A0A170QBI9</accession>
<name>A0A170QBI9_9ZZZZ</name>
<proteinExistence type="predicted"/>
<gene>
    <name evidence="1" type="ORF">MGWOODY_Clf2691</name>
</gene>